<dbReference type="GO" id="GO:0005886">
    <property type="term" value="C:plasma membrane"/>
    <property type="evidence" value="ECO:0007669"/>
    <property type="project" value="TreeGrafter"/>
</dbReference>
<gene>
    <name evidence="9" type="ORF">ENT60_01590</name>
</gene>
<dbReference type="GO" id="GO:0051539">
    <property type="term" value="F:4 iron, 4 sulfur cluster binding"/>
    <property type="evidence" value="ECO:0007669"/>
    <property type="project" value="UniProtKB-KW"/>
</dbReference>
<evidence type="ECO:0000256" key="7">
    <source>
        <dbReference type="SAM" id="Phobius"/>
    </source>
</evidence>
<evidence type="ECO:0000256" key="2">
    <source>
        <dbReference type="ARBA" id="ARBA00022485"/>
    </source>
</evidence>
<dbReference type="InterPro" id="IPR017900">
    <property type="entry name" value="4Fe4S_Fe_S_CS"/>
</dbReference>
<feature type="transmembrane region" description="Helical" evidence="7">
    <location>
        <begin position="35"/>
        <end position="57"/>
    </location>
</feature>
<keyword evidence="2" id="KW-0004">4Fe-4S</keyword>
<protein>
    <submittedName>
        <fullName evidence="9">4Fe-4S binding protein</fullName>
    </submittedName>
</protein>
<feature type="domain" description="4Fe-4S ferredoxin-type" evidence="8">
    <location>
        <begin position="295"/>
        <end position="319"/>
    </location>
</feature>
<keyword evidence="6" id="KW-0411">Iron-sulfur</keyword>
<evidence type="ECO:0000313" key="9">
    <source>
        <dbReference type="EMBL" id="HGU47241.1"/>
    </source>
</evidence>
<keyword evidence="7" id="KW-0812">Transmembrane</keyword>
<keyword evidence="7" id="KW-0472">Membrane</keyword>
<feature type="transmembrane region" description="Helical" evidence="7">
    <location>
        <begin position="69"/>
        <end position="96"/>
    </location>
</feature>
<dbReference type="Gene3D" id="3.30.70.20">
    <property type="match status" value="1"/>
</dbReference>
<dbReference type="GO" id="GO:0046872">
    <property type="term" value="F:metal ion binding"/>
    <property type="evidence" value="ECO:0007669"/>
    <property type="project" value="UniProtKB-KW"/>
</dbReference>
<dbReference type="PANTHER" id="PTHR30176">
    <property type="entry name" value="FERREDOXIN-TYPE PROTEIN NAPH"/>
    <property type="match status" value="1"/>
</dbReference>
<evidence type="ECO:0000259" key="8">
    <source>
        <dbReference type="PROSITE" id="PS51379"/>
    </source>
</evidence>
<evidence type="ECO:0000256" key="1">
    <source>
        <dbReference type="ARBA" id="ARBA00022448"/>
    </source>
</evidence>
<dbReference type="InterPro" id="IPR051684">
    <property type="entry name" value="Electron_Trans/Redox"/>
</dbReference>
<accession>A0A7C4S156</accession>
<dbReference type="Pfam" id="PF12801">
    <property type="entry name" value="Fer4_5"/>
    <property type="match status" value="3"/>
</dbReference>
<feature type="transmembrane region" description="Helical" evidence="7">
    <location>
        <begin position="6"/>
        <end position="23"/>
    </location>
</feature>
<dbReference type="PROSITE" id="PS00198">
    <property type="entry name" value="4FE4S_FER_1"/>
    <property type="match status" value="2"/>
</dbReference>
<feature type="transmembrane region" description="Helical" evidence="7">
    <location>
        <begin position="108"/>
        <end position="129"/>
    </location>
</feature>
<dbReference type="AlphaFoldDB" id="A0A7C4S156"/>
<keyword evidence="3" id="KW-0479">Metal-binding</keyword>
<dbReference type="EMBL" id="DSZH01000073">
    <property type="protein sequence ID" value="HGU47241.1"/>
    <property type="molecule type" value="Genomic_DNA"/>
</dbReference>
<keyword evidence="5" id="KW-0408">Iron</keyword>
<proteinExistence type="predicted"/>
<organism evidence="9">
    <name type="scientific">candidate division WOR-3 bacterium</name>
    <dbReference type="NCBI Taxonomy" id="2052148"/>
    <lineage>
        <taxon>Bacteria</taxon>
        <taxon>Bacteria division WOR-3</taxon>
    </lineage>
</organism>
<keyword evidence="4" id="KW-0249">Electron transport</keyword>
<dbReference type="Pfam" id="PF00037">
    <property type="entry name" value="Fer4"/>
    <property type="match status" value="1"/>
</dbReference>
<name>A0A7C4S156_UNCW3</name>
<evidence type="ECO:0000256" key="3">
    <source>
        <dbReference type="ARBA" id="ARBA00022723"/>
    </source>
</evidence>
<dbReference type="PROSITE" id="PS51379">
    <property type="entry name" value="4FE4S_FER_2"/>
    <property type="match status" value="2"/>
</dbReference>
<feature type="domain" description="4Fe-4S ferredoxin-type" evidence="8">
    <location>
        <begin position="265"/>
        <end position="294"/>
    </location>
</feature>
<feature type="transmembrane region" description="Helical" evidence="7">
    <location>
        <begin position="222"/>
        <end position="241"/>
    </location>
</feature>
<evidence type="ECO:0000256" key="6">
    <source>
        <dbReference type="ARBA" id="ARBA00023014"/>
    </source>
</evidence>
<feature type="transmembrane region" description="Helical" evidence="7">
    <location>
        <begin position="135"/>
        <end position="158"/>
    </location>
</feature>
<feature type="transmembrane region" description="Helical" evidence="7">
    <location>
        <begin position="170"/>
        <end position="187"/>
    </location>
</feature>
<evidence type="ECO:0000256" key="4">
    <source>
        <dbReference type="ARBA" id="ARBA00022982"/>
    </source>
</evidence>
<dbReference type="PANTHER" id="PTHR30176:SF3">
    <property type="entry name" value="FERREDOXIN-TYPE PROTEIN NAPH"/>
    <property type="match status" value="1"/>
</dbReference>
<dbReference type="InterPro" id="IPR017896">
    <property type="entry name" value="4Fe4S_Fe-S-bd"/>
</dbReference>
<sequence length="319" mass="36996">MRPFRISQIIFTILINSYILVFFEKTLIYTGYLKSFLVPILNCWSTPTTWFSCPLGAYQHSIIIKDFPFYTLGLFFIIGAFVGRMACGWLCPFGLFQDLLFKISKKKISLPKITPLFTIILFLSSYFLIWLKFNYLSLIIKIVIILTSTIIGLLLDIILKIRIKEIDLTFLKYIFLIFLATFIVFFTNEPWFCKLCPQGTLEAGIPLVLYDPENSLKTMVGLFFYLKILILIIIFILAIFIKRIFCKVICPIGAIYSLFNKISLFHLEVDKEKCGKCNICIKVCPTDINVYENANQTDCIRCLECYYQCPKKAIKLKIS</sequence>
<keyword evidence="7" id="KW-1133">Transmembrane helix</keyword>
<keyword evidence="1" id="KW-0813">Transport</keyword>
<reference evidence="9" key="1">
    <citation type="journal article" date="2020" name="mSystems">
        <title>Genome- and Community-Level Interaction Insights into Carbon Utilization and Element Cycling Functions of Hydrothermarchaeota in Hydrothermal Sediment.</title>
        <authorList>
            <person name="Zhou Z."/>
            <person name="Liu Y."/>
            <person name="Xu W."/>
            <person name="Pan J."/>
            <person name="Luo Z.H."/>
            <person name="Li M."/>
        </authorList>
    </citation>
    <scope>NUCLEOTIDE SEQUENCE [LARGE SCALE GENOMIC DNA]</scope>
    <source>
        <strain evidence="9">SpSt-594</strain>
    </source>
</reference>
<evidence type="ECO:0000256" key="5">
    <source>
        <dbReference type="ARBA" id="ARBA00023004"/>
    </source>
</evidence>
<comment type="caution">
    <text evidence="9">The sequence shown here is derived from an EMBL/GenBank/DDBJ whole genome shotgun (WGS) entry which is preliminary data.</text>
</comment>
<dbReference type="SUPFAM" id="SSF54862">
    <property type="entry name" value="4Fe-4S ferredoxins"/>
    <property type="match status" value="1"/>
</dbReference>